<evidence type="ECO:0000313" key="3">
    <source>
        <dbReference type="Proteomes" id="UP001501803"/>
    </source>
</evidence>
<dbReference type="RefSeq" id="WP_345065514.1">
    <property type="nucleotide sequence ID" value="NZ_BAABCN010000004.1"/>
</dbReference>
<protein>
    <recommendedName>
        <fullName evidence="1">DUF6916 domain-containing protein</fullName>
    </recommendedName>
</protein>
<dbReference type="Proteomes" id="UP001501803">
    <property type="component" value="Unassembled WGS sequence"/>
</dbReference>
<dbReference type="InterPro" id="IPR006311">
    <property type="entry name" value="TAT_signal"/>
</dbReference>
<name>A0ABP7KGK0_9MICO</name>
<dbReference type="EMBL" id="BAABCN010000004">
    <property type="protein sequence ID" value="GAA3876952.1"/>
    <property type="molecule type" value="Genomic_DNA"/>
</dbReference>
<dbReference type="PROSITE" id="PS51318">
    <property type="entry name" value="TAT"/>
    <property type="match status" value="1"/>
</dbReference>
<organism evidence="2 3">
    <name type="scientific">Leifsonia kafniensis</name>
    <dbReference type="NCBI Taxonomy" id="475957"/>
    <lineage>
        <taxon>Bacteria</taxon>
        <taxon>Bacillati</taxon>
        <taxon>Actinomycetota</taxon>
        <taxon>Actinomycetes</taxon>
        <taxon>Micrococcales</taxon>
        <taxon>Microbacteriaceae</taxon>
        <taxon>Leifsonia</taxon>
    </lineage>
</organism>
<feature type="domain" description="DUF6916" evidence="1">
    <location>
        <begin position="51"/>
        <end position="136"/>
    </location>
</feature>
<dbReference type="Pfam" id="PF21880">
    <property type="entry name" value="DUF6916"/>
    <property type="match status" value="1"/>
</dbReference>
<comment type="caution">
    <text evidence="2">The sequence shown here is derived from an EMBL/GenBank/DDBJ whole genome shotgun (WGS) entry which is preliminary data.</text>
</comment>
<dbReference type="InterPro" id="IPR054209">
    <property type="entry name" value="DUF6916"/>
</dbReference>
<gene>
    <name evidence="2" type="ORF">GCM10022381_19380</name>
</gene>
<proteinExistence type="predicted"/>
<evidence type="ECO:0000259" key="1">
    <source>
        <dbReference type="Pfam" id="PF21880"/>
    </source>
</evidence>
<reference evidence="3" key="1">
    <citation type="journal article" date="2019" name="Int. J. Syst. Evol. Microbiol.">
        <title>The Global Catalogue of Microorganisms (GCM) 10K type strain sequencing project: providing services to taxonomists for standard genome sequencing and annotation.</title>
        <authorList>
            <consortium name="The Broad Institute Genomics Platform"/>
            <consortium name="The Broad Institute Genome Sequencing Center for Infectious Disease"/>
            <person name="Wu L."/>
            <person name="Ma J."/>
        </authorList>
    </citation>
    <scope>NUCLEOTIDE SEQUENCE [LARGE SCALE GENOMIC DNA]</scope>
    <source>
        <strain evidence="3">JCM 17021</strain>
    </source>
</reference>
<sequence length="142" mass="14661">MPDVSRRTAVALGLGTLGLTAVTIAANPGRVGASLSALAASFGPPAIPARSIFAGSVGQVFTAVSSAGSFPVTLASIGDLAPMTIADDEDRFNLLFESKDARFEQGIYKISRPGVPMTELFVSPVNAEAKVRTLQALVNRQA</sequence>
<evidence type="ECO:0000313" key="2">
    <source>
        <dbReference type="EMBL" id="GAA3876952.1"/>
    </source>
</evidence>
<keyword evidence="3" id="KW-1185">Reference proteome</keyword>
<accession>A0ABP7KGK0</accession>